<keyword evidence="1" id="KW-1133">Transmembrane helix</keyword>
<dbReference type="AlphaFoldDB" id="A6TP45"/>
<protein>
    <submittedName>
        <fullName evidence="2">Uncharacterized protein</fullName>
    </submittedName>
</protein>
<evidence type="ECO:0000256" key="1">
    <source>
        <dbReference type="SAM" id="Phobius"/>
    </source>
</evidence>
<dbReference type="HOGENOM" id="CLU_2152994_0_0_9"/>
<name>A6TP45_ALKMQ</name>
<sequence length="107" mass="12119">MDILMTECIFFIFIYLFCFLGALSKDLLDTFLERIEGILIVKIIVSSLAVTILLYGFSDRLLEKLSFKPFTTLCYTMGLISFEVLVKYNSMKNIGGFSRGSVSNQMG</sequence>
<organism evidence="2 3">
    <name type="scientific">Alkaliphilus metalliredigens (strain QYMF)</name>
    <dbReference type="NCBI Taxonomy" id="293826"/>
    <lineage>
        <taxon>Bacteria</taxon>
        <taxon>Bacillati</taxon>
        <taxon>Bacillota</taxon>
        <taxon>Clostridia</taxon>
        <taxon>Peptostreptococcales</taxon>
        <taxon>Natronincolaceae</taxon>
        <taxon>Alkaliphilus</taxon>
    </lineage>
</organism>
<evidence type="ECO:0000313" key="2">
    <source>
        <dbReference type="EMBL" id="ABR47963.1"/>
    </source>
</evidence>
<dbReference type="EMBL" id="CP000724">
    <property type="protein sequence ID" value="ABR47963.1"/>
    <property type="molecule type" value="Genomic_DNA"/>
</dbReference>
<keyword evidence="1" id="KW-0472">Membrane</keyword>
<dbReference type="Proteomes" id="UP000001572">
    <property type="component" value="Chromosome"/>
</dbReference>
<dbReference type="KEGG" id="amt:Amet_1792"/>
<evidence type="ECO:0000313" key="3">
    <source>
        <dbReference type="Proteomes" id="UP000001572"/>
    </source>
</evidence>
<dbReference type="RefSeq" id="WP_012062998.1">
    <property type="nucleotide sequence ID" value="NC_009633.1"/>
</dbReference>
<reference evidence="3" key="1">
    <citation type="journal article" date="2016" name="Genome Announc.">
        <title>Complete genome sequence of Alkaliphilus metalliredigens strain QYMF, an alkaliphilic and metal-reducing bacterium isolated from borax-contaminated leachate ponds.</title>
        <authorList>
            <person name="Hwang C."/>
            <person name="Copeland A."/>
            <person name="Lucas S."/>
            <person name="Lapidus A."/>
            <person name="Barry K."/>
            <person name="Detter J.C."/>
            <person name="Glavina Del Rio T."/>
            <person name="Hammon N."/>
            <person name="Israni S."/>
            <person name="Dalin E."/>
            <person name="Tice H."/>
            <person name="Pitluck S."/>
            <person name="Chertkov O."/>
            <person name="Brettin T."/>
            <person name="Bruce D."/>
            <person name="Han C."/>
            <person name="Schmutz J."/>
            <person name="Larimer F."/>
            <person name="Land M.L."/>
            <person name="Hauser L."/>
            <person name="Kyrpides N."/>
            <person name="Mikhailova N."/>
            <person name="Ye Q."/>
            <person name="Zhou J."/>
            <person name="Richardson P."/>
            <person name="Fields M.W."/>
        </authorList>
    </citation>
    <scope>NUCLEOTIDE SEQUENCE [LARGE SCALE GENOMIC DNA]</scope>
    <source>
        <strain evidence="3">QYMF</strain>
    </source>
</reference>
<gene>
    <name evidence="2" type="ordered locus">Amet_1792</name>
</gene>
<dbReference type="STRING" id="293826.Amet_1792"/>
<keyword evidence="3" id="KW-1185">Reference proteome</keyword>
<keyword evidence="1" id="KW-0812">Transmembrane</keyword>
<proteinExistence type="predicted"/>
<feature type="transmembrane region" description="Helical" evidence="1">
    <location>
        <begin position="40"/>
        <end position="58"/>
    </location>
</feature>
<accession>A6TP45</accession>